<evidence type="ECO:0000259" key="6">
    <source>
        <dbReference type="Pfam" id="PF02826"/>
    </source>
</evidence>
<evidence type="ECO:0000313" key="7">
    <source>
        <dbReference type="EMBL" id="OHA34226.1"/>
    </source>
</evidence>
<proteinExistence type="inferred from homology"/>
<dbReference type="Proteomes" id="UP000177797">
    <property type="component" value="Unassembled WGS sequence"/>
</dbReference>
<evidence type="ECO:0000256" key="2">
    <source>
        <dbReference type="ARBA" id="ARBA00023002"/>
    </source>
</evidence>
<dbReference type="InterPro" id="IPR036291">
    <property type="entry name" value="NAD(P)-bd_dom_sf"/>
</dbReference>
<keyword evidence="3" id="KW-0520">NAD</keyword>
<evidence type="ECO:0008006" key="9">
    <source>
        <dbReference type="Google" id="ProtNLM"/>
    </source>
</evidence>
<dbReference type="Gene3D" id="3.40.50.720">
    <property type="entry name" value="NAD(P)-binding Rossmann-like Domain"/>
    <property type="match status" value="2"/>
</dbReference>
<dbReference type="SUPFAM" id="SSF52283">
    <property type="entry name" value="Formate/glycerate dehydrogenase catalytic domain-like"/>
    <property type="match status" value="1"/>
</dbReference>
<organism evidence="7 8">
    <name type="scientific">Candidatus Taylorbacteria bacterium RIFCSPLOWO2_01_FULL_48_100</name>
    <dbReference type="NCBI Taxonomy" id="1802322"/>
    <lineage>
        <taxon>Bacteria</taxon>
        <taxon>Candidatus Tayloriibacteriota</taxon>
    </lineage>
</organism>
<evidence type="ECO:0000259" key="5">
    <source>
        <dbReference type="Pfam" id="PF00389"/>
    </source>
</evidence>
<evidence type="ECO:0000256" key="1">
    <source>
        <dbReference type="ARBA" id="ARBA00005854"/>
    </source>
</evidence>
<dbReference type="InterPro" id="IPR029752">
    <property type="entry name" value="D-isomer_DH_CS1"/>
</dbReference>
<dbReference type="InterPro" id="IPR050418">
    <property type="entry name" value="D-iso_2-hydroxyacid_DH_PdxB"/>
</dbReference>
<dbReference type="GO" id="GO:0051287">
    <property type="term" value="F:NAD binding"/>
    <property type="evidence" value="ECO:0007669"/>
    <property type="project" value="InterPro"/>
</dbReference>
<feature type="domain" description="D-isomer specific 2-hydroxyacid dehydrogenase NAD-binding" evidence="6">
    <location>
        <begin position="117"/>
        <end position="288"/>
    </location>
</feature>
<dbReference type="PANTHER" id="PTHR43761:SF1">
    <property type="entry name" value="D-ISOMER SPECIFIC 2-HYDROXYACID DEHYDROGENASE CATALYTIC DOMAIN-CONTAINING PROTEIN-RELATED"/>
    <property type="match status" value="1"/>
</dbReference>
<dbReference type="SUPFAM" id="SSF51735">
    <property type="entry name" value="NAD(P)-binding Rossmann-fold domains"/>
    <property type="match status" value="1"/>
</dbReference>
<sequence>MKILYAHSNKLPGSYTELMLGKLRGAFPEDRHSIERIQFSASATEWIEKLERAEVALFTPSTYLSDGIMEAARNIKLIQLLSSGYDKFNAPACKKWGIHLANNGGANANAVAEHTLLLMLAVLRKMSLYHERMKKGLFKNSDYGMDVHSFRGSTVGIIGYGAIGRAVAEKSAALGASILAYDKKKIENGAPQVELDTLLAASDIVTVHIRPDGTTKHFMGRREFSLMKSGAIFVNTARSELVDDAALAWALQTRRLFGAGLDVWYDKRHSPLLSLPLVCNVMATPHISGSTKTAYTDCVNFAVENFKRVERGEMSLGLVSL</sequence>
<dbReference type="GO" id="GO:0016616">
    <property type="term" value="F:oxidoreductase activity, acting on the CH-OH group of donors, NAD or NADP as acceptor"/>
    <property type="evidence" value="ECO:0007669"/>
    <property type="project" value="InterPro"/>
</dbReference>
<evidence type="ECO:0000256" key="3">
    <source>
        <dbReference type="ARBA" id="ARBA00023027"/>
    </source>
</evidence>
<protein>
    <recommendedName>
        <fullName evidence="9">S-adenosyl-L-homocysteine hydrolase NAD binding domain-containing protein</fullName>
    </recommendedName>
</protein>
<dbReference type="Pfam" id="PF02826">
    <property type="entry name" value="2-Hacid_dh_C"/>
    <property type="match status" value="1"/>
</dbReference>
<comment type="caution">
    <text evidence="7">The sequence shown here is derived from an EMBL/GenBank/DDBJ whole genome shotgun (WGS) entry which is preliminary data.</text>
</comment>
<dbReference type="AlphaFoldDB" id="A0A1G2NDT3"/>
<dbReference type="Pfam" id="PF00389">
    <property type="entry name" value="2-Hacid_dh"/>
    <property type="match status" value="1"/>
</dbReference>
<dbReference type="InterPro" id="IPR006139">
    <property type="entry name" value="D-isomer_2_OHA_DH_cat_dom"/>
</dbReference>
<feature type="domain" description="D-isomer specific 2-hydroxyacid dehydrogenase catalytic" evidence="5">
    <location>
        <begin position="33"/>
        <end position="318"/>
    </location>
</feature>
<accession>A0A1G2NDT3</accession>
<comment type="similarity">
    <text evidence="1 4">Belongs to the D-isomer specific 2-hydroxyacid dehydrogenase family.</text>
</comment>
<keyword evidence="2 4" id="KW-0560">Oxidoreductase</keyword>
<evidence type="ECO:0000313" key="8">
    <source>
        <dbReference type="Proteomes" id="UP000177797"/>
    </source>
</evidence>
<dbReference type="EMBL" id="MHSA01000014">
    <property type="protein sequence ID" value="OHA34226.1"/>
    <property type="molecule type" value="Genomic_DNA"/>
</dbReference>
<gene>
    <name evidence="7" type="ORF">A2938_00185</name>
</gene>
<name>A0A1G2NDT3_9BACT</name>
<dbReference type="PANTHER" id="PTHR43761">
    <property type="entry name" value="D-ISOMER SPECIFIC 2-HYDROXYACID DEHYDROGENASE FAMILY PROTEIN (AFU_ORTHOLOGUE AFUA_1G13630)"/>
    <property type="match status" value="1"/>
</dbReference>
<evidence type="ECO:0000256" key="4">
    <source>
        <dbReference type="RuleBase" id="RU003719"/>
    </source>
</evidence>
<reference evidence="7 8" key="1">
    <citation type="journal article" date="2016" name="Nat. Commun.">
        <title>Thousands of microbial genomes shed light on interconnected biogeochemical processes in an aquifer system.</title>
        <authorList>
            <person name="Anantharaman K."/>
            <person name="Brown C.T."/>
            <person name="Hug L.A."/>
            <person name="Sharon I."/>
            <person name="Castelle C.J."/>
            <person name="Probst A.J."/>
            <person name="Thomas B.C."/>
            <person name="Singh A."/>
            <person name="Wilkins M.J."/>
            <person name="Karaoz U."/>
            <person name="Brodie E.L."/>
            <person name="Williams K.H."/>
            <person name="Hubbard S.S."/>
            <person name="Banfield J.F."/>
        </authorList>
    </citation>
    <scope>NUCLEOTIDE SEQUENCE [LARGE SCALE GENOMIC DNA]</scope>
</reference>
<dbReference type="PROSITE" id="PS00065">
    <property type="entry name" value="D_2_HYDROXYACID_DH_1"/>
    <property type="match status" value="1"/>
</dbReference>
<dbReference type="InterPro" id="IPR006140">
    <property type="entry name" value="D-isomer_DH_NAD-bd"/>
</dbReference>